<sequence>MRVGRGYRGFLQHRSHLWPLIPRVDSQTELSLLSFFVNPSRFKVSLEK</sequence>
<reference evidence="1" key="1">
    <citation type="submission" date="2018-02" db="EMBL/GenBank/DDBJ databases">
        <title>Rhizophora mucronata_Transcriptome.</title>
        <authorList>
            <person name="Meera S.P."/>
            <person name="Sreeshan A."/>
            <person name="Augustine A."/>
        </authorList>
    </citation>
    <scope>NUCLEOTIDE SEQUENCE</scope>
    <source>
        <tissue evidence="1">Leaf</tissue>
    </source>
</reference>
<name>A0A2P2M8K6_RHIMU</name>
<evidence type="ECO:0000313" key="1">
    <source>
        <dbReference type="EMBL" id="MBX26557.1"/>
    </source>
</evidence>
<accession>A0A2P2M8K6</accession>
<proteinExistence type="predicted"/>
<dbReference type="AlphaFoldDB" id="A0A2P2M8K6"/>
<organism evidence="1">
    <name type="scientific">Rhizophora mucronata</name>
    <name type="common">Asiatic mangrove</name>
    <dbReference type="NCBI Taxonomy" id="61149"/>
    <lineage>
        <taxon>Eukaryota</taxon>
        <taxon>Viridiplantae</taxon>
        <taxon>Streptophyta</taxon>
        <taxon>Embryophyta</taxon>
        <taxon>Tracheophyta</taxon>
        <taxon>Spermatophyta</taxon>
        <taxon>Magnoliopsida</taxon>
        <taxon>eudicotyledons</taxon>
        <taxon>Gunneridae</taxon>
        <taxon>Pentapetalae</taxon>
        <taxon>rosids</taxon>
        <taxon>fabids</taxon>
        <taxon>Malpighiales</taxon>
        <taxon>Rhizophoraceae</taxon>
        <taxon>Rhizophora</taxon>
    </lineage>
</organism>
<dbReference type="EMBL" id="GGEC01046073">
    <property type="protein sequence ID" value="MBX26557.1"/>
    <property type="molecule type" value="Transcribed_RNA"/>
</dbReference>
<protein>
    <submittedName>
        <fullName evidence="1">Sodium/hydrogen exchanger 6</fullName>
    </submittedName>
</protein>